<accession>A0ABD0KCN0</accession>
<feature type="non-terminal residue" evidence="1">
    <location>
        <position position="1"/>
    </location>
</feature>
<dbReference type="AlphaFoldDB" id="A0ABD0KCN0"/>
<reference evidence="1 2" key="1">
    <citation type="journal article" date="2023" name="Sci. Data">
        <title>Genome assembly of the Korean intertidal mud-creeper Batillaria attramentaria.</title>
        <authorList>
            <person name="Patra A.K."/>
            <person name="Ho P.T."/>
            <person name="Jun S."/>
            <person name="Lee S.J."/>
            <person name="Kim Y."/>
            <person name="Won Y.J."/>
        </authorList>
    </citation>
    <scope>NUCLEOTIDE SEQUENCE [LARGE SCALE GENOMIC DNA]</scope>
    <source>
        <strain evidence="1">Wonlab-2016</strain>
    </source>
</reference>
<sequence length="139" mass="15004">LIGGPLLSLNWFSYSGPIGLVEPFFRSAVTYIATLPCGEFQVELSESGCAVTVRAMCLSGQFLAVVLKSPLCVVKTLPAASAYFQYLTLWTVTLVDCILTLWTVTLWTVFDAVDCGALDCVLTPWTVFDAVDCGAMDCV</sequence>
<protein>
    <submittedName>
        <fullName evidence="1">Uncharacterized protein</fullName>
    </submittedName>
</protein>
<gene>
    <name evidence="1" type="ORF">BaRGS_00023902</name>
</gene>
<organism evidence="1 2">
    <name type="scientific">Batillaria attramentaria</name>
    <dbReference type="NCBI Taxonomy" id="370345"/>
    <lineage>
        <taxon>Eukaryota</taxon>
        <taxon>Metazoa</taxon>
        <taxon>Spiralia</taxon>
        <taxon>Lophotrochozoa</taxon>
        <taxon>Mollusca</taxon>
        <taxon>Gastropoda</taxon>
        <taxon>Caenogastropoda</taxon>
        <taxon>Sorbeoconcha</taxon>
        <taxon>Cerithioidea</taxon>
        <taxon>Batillariidae</taxon>
        <taxon>Batillaria</taxon>
    </lineage>
</organism>
<name>A0ABD0KCN0_9CAEN</name>
<dbReference type="EMBL" id="JACVVK020000203">
    <property type="protein sequence ID" value="KAK7484859.1"/>
    <property type="molecule type" value="Genomic_DNA"/>
</dbReference>
<evidence type="ECO:0000313" key="1">
    <source>
        <dbReference type="EMBL" id="KAK7484859.1"/>
    </source>
</evidence>
<comment type="caution">
    <text evidence="1">The sequence shown here is derived from an EMBL/GenBank/DDBJ whole genome shotgun (WGS) entry which is preliminary data.</text>
</comment>
<keyword evidence="2" id="KW-1185">Reference proteome</keyword>
<evidence type="ECO:0000313" key="2">
    <source>
        <dbReference type="Proteomes" id="UP001519460"/>
    </source>
</evidence>
<proteinExistence type="predicted"/>
<dbReference type="Proteomes" id="UP001519460">
    <property type="component" value="Unassembled WGS sequence"/>
</dbReference>